<evidence type="ECO:0000256" key="11">
    <source>
        <dbReference type="ARBA" id="ARBA00023239"/>
    </source>
</evidence>
<evidence type="ECO:0000256" key="21">
    <source>
        <dbReference type="SAM" id="Phobius"/>
    </source>
</evidence>
<comment type="subcellular location">
    <subcellularLocation>
        <location evidence="1">Mitochondrion outer membrane</location>
        <topology evidence="1">Multi-pass membrane protein</topology>
    </subcellularLocation>
</comment>
<evidence type="ECO:0000256" key="15">
    <source>
        <dbReference type="ARBA" id="ARBA00039056"/>
    </source>
</evidence>
<evidence type="ECO:0000256" key="17">
    <source>
        <dbReference type="ARBA" id="ARBA00051411"/>
    </source>
</evidence>
<name>A0A0K9PJB7_ZOSMR</name>
<dbReference type="SUPFAM" id="SSF161084">
    <property type="entry name" value="MAPEG domain-like"/>
    <property type="match status" value="1"/>
</dbReference>
<evidence type="ECO:0000256" key="16">
    <source>
        <dbReference type="ARBA" id="ARBA00049298"/>
    </source>
</evidence>
<dbReference type="FunFam" id="1.20.120.550:FF:000004">
    <property type="entry name" value="Microsomal glutathione S-transferase 3"/>
    <property type="match status" value="1"/>
</dbReference>
<proteinExistence type="predicted"/>
<evidence type="ECO:0000256" key="2">
    <source>
        <dbReference type="ARBA" id="ARBA00022679"/>
    </source>
</evidence>
<dbReference type="GO" id="GO:0005741">
    <property type="term" value="C:mitochondrial outer membrane"/>
    <property type="evidence" value="ECO:0007669"/>
    <property type="project" value="UniProtKB-SubCell"/>
</dbReference>
<gene>
    <name evidence="22" type="ORF">ZOSMA_222G00040</name>
</gene>
<protein>
    <recommendedName>
        <fullName evidence="18">Glutathione S-transferase 3, mitochondrial</fullName>
        <ecNumber evidence="15">4.4.1.20</ecNumber>
    </recommendedName>
    <alternativeName>
        <fullName evidence="19">Glutathione peroxidase MGST3</fullName>
    </alternativeName>
    <alternativeName>
        <fullName evidence="20">LTC4 synthase MGST3</fullName>
    </alternativeName>
</protein>
<dbReference type="InterPro" id="IPR001129">
    <property type="entry name" value="Membr-assoc_MAPEG"/>
</dbReference>
<comment type="catalytic activity">
    <reaction evidence="17">
        <text>15-deoxy-Delta(12,14)-prostaglandin J2 + glutathione = 15-deoxy-Delta(12,14)-prostaglandin J2-S-(R)-glutathione</text>
        <dbReference type="Rhea" id="RHEA:75963"/>
        <dbReference type="ChEBI" id="CHEBI:57925"/>
        <dbReference type="ChEBI" id="CHEBI:85236"/>
        <dbReference type="ChEBI" id="CHEBI:194498"/>
    </reaction>
    <physiologicalReaction direction="left-to-right" evidence="17">
        <dbReference type="Rhea" id="RHEA:75964"/>
    </physiologicalReaction>
</comment>
<dbReference type="GO" id="GO:0006629">
    <property type="term" value="P:lipid metabolic process"/>
    <property type="evidence" value="ECO:0007669"/>
    <property type="project" value="UniProtKB-KW"/>
</dbReference>
<dbReference type="OrthoDB" id="410651at2759"/>
<dbReference type="GO" id="GO:0006691">
    <property type="term" value="P:leukotriene metabolic process"/>
    <property type="evidence" value="ECO:0007669"/>
    <property type="project" value="UniProtKB-ARBA"/>
</dbReference>
<keyword evidence="7" id="KW-0443">Lipid metabolism</keyword>
<dbReference type="GO" id="GO:0004364">
    <property type="term" value="F:glutathione transferase activity"/>
    <property type="evidence" value="ECO:0000318"/>
    <property type="project" value="GO_Central"/>
</dbReference>
<keyword evidence="2 22" id="KW-0808">Transferase</keyword>
<comment type="pathway">
    <text evidence="13">Lipid metabolism; leukotriene C4 biosynthesis.</text>
</comment>
<keyword evidence="9 21" id="KW-0472">Membrane</keyword>
<dbReference type="PANTHER" id="PTHR10250:SF22">
    <property type="entry name" value="MICROSOMAL GLUTATHIONE S-TRANSFERASE"/>
    <property type="match status" value="1"/>
</dbReference>
<evidence type="ECO:0000313" key="23">
    <source>
        <dbReference type="Proteomes" id="UP000036987"/>
    </source>
</evidence>
<evidence type="ECO:0000256" key="1">
    <source>
        <dbReference type="ARBA" id="ARBA00004374"/>
    </source>
</evidence>
<feature type="transmembrane region" description="Helical" evidence="21">
    <location>
        <begin position="119"/>
        <end position="145"/>
    </location>
</feature>
<organism evidence="22 23">
    <name type="scientific">Zostera marina</name>
    <name type="common">Eelgrass</name>
    <dbReference type="NCBI Taxonomy" id="29655"/>
    <lineage>
        <taxon>Eukaryota</taxon>
        <taxon>Viridiplantae</taxon>
        <taxon>Streptophyta</taxon>
        <taxon>Embryophyta</taxon>
        <taxon>Tracheophyta</taxon>
        <taxon>Spermatophyta</taxon>
        <taxon>Magnoliopsida</taxon>
        <taxon>Liliopsida</taxon>
        <taxon>Zosteraceae</taxon>
        <taxon>Zostera</taxon>
    </lineage>
</organism>
<comment type="caution">
    <text evidence="22">The sequence shown here is derived from an EMBL/GenBank/DDBJ whole genome shotgun (WGS) entry which is preliminary data.</text>
</comment>
<keyword evidence="10" id="KW-0564">Palmitate</keyword>
<dbReference type="OMA" id="IAYAHGY"/>
<evidence type="ECO:0000313" key="22">
    <source>
        <dbReference type="EMBL" id="KMZ69059.1"/>
    </source>
</evidence>
<evidence type="ECO:0000256" key="14">
    <source>
        <dbReference type="ARBA" id="ARBA00037916"/>
    </source>
</evidence>
<dbReference type="GO" id="GO:0004602">
    <property type="term" value="F:glutathione peroxidase activity"/>
    <property type="evidence" value="ECO:0000318"/>
    <property type="project" value="GO_Central"/>
</dbReference>
<evidence type="ECO:0000256" key="13">
    <source>
        <dbReference type="ARBA" id="ARBA00037884"/>
    </source>
</evidence>
<reference evidence="23" key="1">
    <citation type="journal article" date="2016" name="Nature">
        <title>The genome of the seagrass Zostera marina reveals angiosperm adaptation to the sea.</title>
        <authorList>
            <person name="Olsen J.L."/>
            <person name="Rouze P."/>
            <person name="Verhelst B."/>
            <person name="Lin Y.-C."/>
            <person name="Bayer T."/>
            <person name="Collen J."/>
            <person name="Dattolo E."/>
            <person name="De Paoli E."/>
            <person name="Dittami S."/>
            <person name="Maumus F."/>
            <person name="Michel G."/>
            <person name="Kersting A."/>
            <person name="Lauritano C."/>
            <person name="Lohaus R."/>
            <person name="Toepel M."/>
            <person name="Tonon T."/>
            <person name="Vanneste K."/>
            <person name="Amirebrahimi M."/>
            <person name="Brakel J."/>
            <person name="Bostroem C."/>
            <person name="Chovatia M."/>
            <person name="Grimwood J."/>
            <person name="Jenkins J.W."/>
            <person name="Jueterbock A."/>
            <person name="Mraz A."/>
            <person name="Stam W.T."/>
            <person name="Tice H."/>
            <person name="Bornberg-Bauer E."/>
            <person name="Green P.J."/>
            <person name="Pearson G.A."/>
            <person name="Procaccini G."/>
            <person name="Duarte C.M."/>
            <person name="Schmutz J."/>
            <person name="Reusch T.B.H."/>
            <person name="Van de Peer Y."/>
        </authorList>
    </citation>
    <scope>NUCLEOTIDE SEQUENCE [LARGE SCALE GENOMIC DNA]</scope>
    <source>
        <strain evidence="23">cv. Finnish</strain>
    </source>
</reference>
<dbReference type="Gene3D" id="1.20.120.550">
    <property type="entry name" value="Membrane associated eicosanoid/glutathione metabolism-like domain"/>
    <property type="match status" value="1"/>
</dbReference>
<keyword evidence="3 21" id="KW-0812">Transmembrane</keyword>
<evidence type="ECO:0000256" key="4">
    <source>
        <dbReference type="ARBA" id="ARBA00022787"/>
    </source>
</evidence>
<evidence type="ECO:0000256" key="12">
    <source>
        <dbReference type="ARBA" id="ARBA00023288"/>
    </source>
</evidence>
<comment type="catalytic activity">
    <reaction evidence="16">
        <text>leukotriene C4 = leukotriene A4 + glutathione</text>
        <dbReference type="Rhea" id="RHEA:17617"/>
        <dbReference type="ChEBI" id="CHEBI:57463"/>
        <dbReference type="ChEBI" id="CHEBI:57925"/>
        <dbReference type="ChEBI" id="CHEBI:57973"/>
        <dbReference type="EC" id="4.4.1.20"/>
    </reaction>
    <physiologicalReaction direction="right-to-left" evidence="16">
        <dbReference type="Rhea" id="RHEA:17619"/>
    </physiologicalReaction>
</comment>
<keyword evidence="6" id="KW-0560">Oxidoreductase</keyword>
<feature type="transmembrane region" description="Helical" evidence="21">
    <location>
        <begin position="77"/>
        <end position="99"/>
    </location>
</feature>
<evidence type="ECO:0000256" key="7">
    <source>
        <dbReference type="ARBA" id="ARBA00023098"/>
    </source>
</evidence>
<evidence type="ECO:0000256" key="19">
    <source>
        <dbReference type="ARBA" id="ARBA00075145"/>
    </source>
</evidence>
<evidence type="ECO:0000256" key="10">
    <source>
        <dbReference type="ARBA" id="ARBA00023139"/>
    </source>
</evidence>
<dbReference type="Pfam" id="PF01124">
    <property type="entry name" value="MAPEG"/>
    <property type="match status" value="1"/>
</dbReference>
<dbReference type="EMBL" id="LFYR01000791">
    <property type="protein sequence ID" value="KMZ69059.1"/>
    <property type="molecule type" value="Genomic_DNA"/>
</dbReference>
<comment type="pathway">
    <text evidence="14">Lipid metabolism; arachidonate metabolism.</text>
</comment>
<dbReference type="GO" id="GO:0004464">
    <property type="term" value="F:leukotriene-C4 synthase activity"/>
    <property type="evidence" value="ECO:0007669"/>
    <property type="project" value="UniProtKB-EC"/>
</dbReference>
<keyword evidence="5 21" id="KW-1133">Transmembrane helix</keyword>
<sequence length="160" mass="17961">METVVDLLPKEYGFVVAVFVVYMIMNFWMAISVGQARKKYNVMYPTMYAIESENKNAKPFNCVQRGHQNSLEMMPTFFATLLVSGIHHPLIASTLGSLYTISRFFYFKNYSLGEPSKRFAGIGAVSLPSLMALIVCTGSLAVHLLKRETWFQSSADIPSP</sequence>
<keyword evidence="4" id="KW-1000">Mitochondrion outer membrane</keyword>
<dbReference type="EC" id="4.4.1.20" evidence="15"/>
<evidence type="ECO:0000256" key="5">
    <source>
        <dbReference type="ARBA" id="ARBA00022989"/>
    </source>
</evidence>
<evidence type="ECO:0000256" key="3">
    <source>
        <dbReference type="ARBA" id="ARBA00022692"/>
    </source>
</evidence>
<evidence type="ECO:0000256" key="8">
    <source>
        <dbReference type="ARBA" id="ARBA00023128"/>
    </source>
</evidence>
<evidence type="ECO:0000256" key="9">
    <source>
        <dbReference type="ARBA" id="ARBA00023136"/>
    </source>
</evidence>
<dbReference type="PANTHER" id="PTHR10250">
    <property type="entry name" value="MICROSOMAL GLUTATHIONE S-TRANSFERASE"/>
    <property type="match status" value="1"/>
</dbReference>
<dbReference type="AlphaFoldDB" id="A0A0K9PJB7"/>
<accession>A0A0K9PJB7</accession>
<dbReference type="InterPro" id="IPR023352">
    <property type="entry name" value="MAPEG-like_dom_sf"/>
</dbReference>
<keyword evidence="23" id="KW-1185">Reference proteome</keyword>
<feature type="transmembrane region" description="Helical" evidence="21">
    <location>
        <begin position="12"/>
        <end position="31"/>
    </location>
</feature>
<keyword evidence="11" id="KW-0456">Lyase</keyword>
<evidence type="ECO:0000256" key="18">
    <source>
        <dbReference type="ARBA" id="ARBA00069748"/>
    </source>
</evidence>
<dbReference type="STRING" id="29655.A0A0K9PJB7"/>
<evidence type="ECO:0000256" key="6">
    <source>
        <dbReference type="ARBA" id="ARBA00023002"/>
    </source>
</evidence>
<keyword evidence="8" id="KW-0496">Mitochondrion</keyword>
<dbReference type="GO" id="GO:0005783">
    <property type="term" value="C:endoplasmic reticulum"/>
    <property type="evidence" value="ECO:0000318"/>
    <property type="project" value="GO_Central"/>
</dbReference>
<evidence type="ECO:0000256" key="20">
    <source>
        <dbReference type="ARBA" id="ARBA00076908"/>
    </source>
</evidence>
<dbReference type="InterPro" id="IPR050997">
    <property type="entry name" value="MAPEG"/>
</dbReference>
<dbReference type="GO" id="GO:0005635">
    <property type="term" value="C:nuclear envelope"/>
    <property type="evidence" value="ECO:0000318"/>
    <property type="project" value="GO_Central"/>
</dbReference>
<keyword evidence="12" id="KW-0449">Lipoprotein</keyword>
<dbReference type="Proteomes" id="UP000036987">
    <property type="component" value="Unassembled WGS sequence"/>
</dbReference>